<dbReference type="Proteomes" id="UP000248079">
    <property type="component" value="Unassembled WGS sequence"/>
</dbReference>
<comment type="caution">
    <text evidence="6">The sequence shown here is derived from an EMBL/GenBank/DDBJ whole genome shotgun (WGS) entry which is preliminary data.</text>
</comment>
<protein>
    <recommendedName>
        <fullName evidence="5">Probable membrane transporter protein</fullName>
    </recommendedName>
</protein>
<evidence type="ECO:0000313" key="6">
    <source>
        <dbReference type="EMBL" id="PXY01366.1"/>
    </source>
</evidence>
<evidence type="ECO:0000256" key="1">
    <source>
        <dbReference type="ARBA" id="ARBA00004141"/>
    </source>
</evidence>
<keyword evidence="3 5" id="KW-1133">Transmembrane helix</keyword>
<feature type="transmembrane region" description="Helical" evidence="5">
    <location>
        <begin position="6"/>
        <end position="32"/>
    </location>
</feature>
<sequence length="248" mass="27689">MNYIEIGILFFVISLLASFTGRGGGILYLSVLIHFIGVSTESKIISFILILANSLPYYKMAVLEFDKKLIRYMLLPSLTSYLLMGMFSQKPDGILFLVFIFIIGASSLLYLWFPVVLTNQNNNPTGKAIGYYSLFASGISAYVGLSPALLLIPYLANKLKVDMKKAIPYLHFQNMIVVTLGLFSTMLKTEYVQYPSLENMLILIAMVLLGSYAGKHLLFKSSLIWNKIIFTLLSIASLVLTFLTVITS</sequence>
<evidence type="ECO:0000256" key="2">
    <source>
        <dbReference type="ARBA" id="ARBA00022692"/>
    </source>
</evidence>
<proteinExistence type="inferred from homology"/>
<dbReference type="GO" id="GO:0005886">
    <property type="term" value="C:plasma membrane"/>
    <property type="evidence" value="ECO:0007669"/>
    <property type="project" value="UniProtKB-SubCell"/>
</dbReference>
<dbReference type="InterPro" id="IPR002781">
    <property type="entry name" value="TM_pro_TauE-like"/>
</dbReference>
<accession>A0A2V3ZYH0</accession>
<feature type="transmembrane region" description="Helical" evidence="5">
    <location>
        <begin position="168"/>
        <end position="187"/>
    </location>
</feature>
<keyword evidence="2 5" id="KW-0812">Transmembrane</keyword>
<evidence type="ECO:0000256" key="3">
    <source>
        <dbReference type="ARBA" id="ARBA00022989"/>
    </source>
</evidence>
<gene>
    <name evidence="6" type="ORF">DF185_07725</name>
</gene>
<feature type="transmembrane region" description="Helical" evidence="5">
    <location>
        <begin position="44"/>
        <end position="63"/>
    </location>
</feature>
<keyword evidence="7" id="KW-1185">Reference proteome</keyword>
<comment type="similarity">
    <text evidence="5">Belongs to the 4-toluene sulfonate uptake permease (TSUP) (TC 2.A.102) family.</text>
</comment>
<keyword evidence="5" id="KW-1003">Cell membrane</keyword>
<dbReference type="EMBL" id="QFLI01000003">
    <property type="protein sequence ID" value="PXY01366.1"/>
    <property type="molecule type" value="Genomic_DNA"/>
</dbReference>
<dbReference type="AlphaFoldDB" id="A0A2V3ZYH0"/>
<name>A0A2V3ZYH0_9BACT</name>
<feature type="transmembrane region" description="Helical" evidence="5">
    <location>
        <begin position="94"/>
        <end position="113"/>
    </location>
</feature>
<reference evidence="6 7" key="1">
    <citation type="submission" date="2018-05" db="EMBL/GenBank/DDBJ databases">
        <title>Marinifilum breve JC075T sp. nov., a marine bacterium isolated from Yongle Blue Hole in the South China Sea.</title>
        <authorList>
            <person name="Fu T."/>
        </authorList>
    </citation>
    <scope>NUCLEOTIDE SEQUENCE [LARGE SCALE GENOMIC DNA]</scope>
    <source>
        <strain evidence="6 7">JC075</strain>
    </source>
</reference>
<keyword evidence="4 5" id="KW-0472">Membrane</keyword>
<evidence type="ECO:0000313" key="7">
    <source>
        <dbReference type="Proteomes" id="UP000248079"/>
    </source>
</evidence>
<comment type="subcellular location">
    <subcellularLocation>
        <location evidence="5">Cell membrane</location>
        <topology evidence="5">Multi-pass membrane protein</topology>
    </subcellularLocation>
    <subcellularLocation>
        <location evidence="1">Membrane</location>
        <topology evidence="1">Multi-pass membrane protein</topology>
    </subcellularLocation>
</comment>
<evidence type="ECO:0000256" key="4">
    <source>
        <dbReference type="ARBA" id="ARBA00023136"/>
    </source>
</evidence>
<evidence type="ECO:0000256" key="5">
    <source>
        <dbReference type="RuleBase" id="RU363041"/>
    </source>
</evidence>
<feature type="transmembrane region" description="Helical" evidence="5">
    <location>
        <begin position="228"/>
        <end position="246"/>
    </location>
</feature>
<dbReference type="Pfam" id="PF01925">
    <property type="entry name" value="TauE"/>
    <property type="match status" value="1"/>
</dbReference>
<feature type="transmembrane region" description="Helical" evidence="5">
    <location>
        <begin position="199"/>
        <end position="219"/>
    </location>
</feature>
<organism evidence="6 7">
    <name type="scientific">Marinifilum breve</name>
    <dbReference type="NCBI Taxonomy" id="2184082"/>
    <lineage>
        <taxon>Bacteria</taxon>
        <taxon>Pseudomonadati</taxon>
        <taxon>Bacteroidota</taxon>
        <taxon>Bacteroidia</taxon>
        <taxon>Marinilabiliales</taxon>
        <taxon>Marinifilaceae</taxon>
    </lineage>
</organism>
<feature type="transmembrane region" description="Helical" evidence="5">
    <location>
        <begin position="133"/>
        <end position="156"/>
    </location>
</feature>
<dbReference type="RefSeq" id="WP_110360178.1">
    <property type="nucleotide sequence ID" value="NZ_QFLI01000003.1"/>
</dbReference>